<organism evidence="2 3">
    <name type="scientific">Amantichitinum ursilacus</name>
    <dbReference type="NCBI Taxonomy" id="857265"/>
    <lineage>
        <taxon>Bacteria</taxon>
        <taxon>Pseudomonadati</taxon>
        <taxon>Pseudomonadota</taxon>
        <taxon>Betaproteobacteria</taxon>
        <taxon>Neisseriales</taxon>
        <taxon>Chitinibacteraceae</taxon>
        <taxon>Amantichitinum</taxon>
    </lineage>
</organism>
<dbReference type="InterPro" id="IPR014462">
    <property type="entry name" value="Phage_Mu_Gp45"/>
</dbReference>
<dbReference type="NCBIfam" id="TIGR01644">
    <property type="entry name" value="phage_P2_V"/>
    <property type="match status" value="1"/>
</dbReference>
<comment type="caution">
    <text evidence="2">The sequence shown here is derived from an EMBL/GenBank/DDBJ whole genome shotgun (WGS) entry which is preliminary data.</text>
</comment>
<proteinExistence type="predicted"/>
<dbReference type="EMBL" id="LAQT01000008">
    <property type="protein sequence ID" value="KPC53033.1"/>
    <property type="molecule type" value="Genomic_DNA"/>
</dbReference>
<dbReference type="Proteomes" id="UP000037939">
    <property type="component" value="Unassembled WGS sequence"/>
</dbReference>
<dbReference type="InterPro" id="IPR013046">
    <property type="entry name" value="GpV/Gp45"/>
</dbReference>
<dbReference type="AlphaFoldDB" id="A0A0N0GNZ3"/>
<sequence length="201" mass="21269">MERLVQRMVGPLARRIGNLVARGGVLLVTSGSKMQSLQVSLLADEPKDNIEHFEPYGYTACPQQGAEALALFMQGERSHGVVIAVADRRYRMKGLKAGEVALYDDQGQSVYLTRAGIVINGAGKPLTVNNTPTVTVNASATIELKTPLLHVGGMIKADGDIIDNAGAGGKSMASTRQVYNAHTHNENNNAGGPTSTPNQGM</sequence>
<name>A0A0N0GNZ3_9NEIS</name>
<reference evidence="2 3" key="1">
    <citation type="submission" date="2015-07" db="EMBL/GenBank/DDBJ databases">
        <title>Draft genome sequence of the Amantichitinum ursilacus IGB-41, a new chitin-degrading bacterium.</title>
        <authorList>
            <person name="Kirstahler P."/>
            <person name="Guenther M."/>
            <person name="Grumaz C."/>
            <person name="Rupp S."/>
            <person name="Zibek S."/>
            <person name="Sohn K."/>
        </authorList>
    </citation>
    <scope>NUCLEOTIDE SEQUENCE [LARGE SCALE GENOMIC DNA]</scope>
    <source>
        <strain evidence="2 3">IGB-41</strain>
    </source>
</reference>
<accession>A0A0N0GNZ3</accession>
<dbReference type="PIRSF" id="PIRSF012337">
    <property type="entry name" value="gp45"/>
    <property type="match status" value="1"/>
</dbReference>
<dbReference type="PATRIC" id="fig|857265.3.peg.2280"/>
<dbReference type="STRING" id="857265.WG78_11100"/>
<gene>
    <name evidence="2" type="ORF">WG78_11100</name>
</gene>
<evidence type="ECO:0000313" key="2">
    <source>
        <dbReference type="EMBL" id="KPC53033.1"/>
    </source>
</evidence>
<keyword evidence="3" id="KW-1185">Reference proteome</keyword>
<evidence type="ECO:0000313" key="3">
    <source>
        <dbReference type="Proteomes" id="UP000037939"/>
    </source>
</evidence>
<dbReference type="InterPro" id="IPR053861">
    <property type="entry name" value="Phage_Mu_Gp45_N"/>
</dbReference>
<dbReference type="Pfam" id="PF06890">
    <property type="entry name" value="Phage_Mu_Gp45"/>
    <property type="match status" value="1"/>
</dbReference>
<evidence type="ECO:0000259" key="1">
    <source>
        <dbReference type="Pfam" id="PF06890"/>
    </source>
</evidence>
<feature type="domain" description="Bacteriophage Mu Gp45 N-terminal" evidence="1">
    <location>
        <begin position="22"/>
        <end position="89"/>
    </location>
</feature>
<protein>
    <submittedName>
        <fullName evidence="2">Bacteriophage Mu Gp45 protein</fullName>
    </submittedName>
</protein>